<dbReference type="SMART" id="SM00555">
    <property type="entry name" value="GIT"/>
    <property type="match status" value="2"/>
</dbReference>
<feature type="compositionally biased region" description="Polar residues" evidence="3">
    <location>
        <begin position="129"/>
        <end position="138"/>
    </location>
</feature>
<evidence type="ECO:0000256" key="1">
    <source>
        <dbReference type="ARBA" id="ARBA00022737"/>
    </source>
</evidence>
<accession>A0ABR2X1N5</accession>
<dbReference type="Pfam" id="PF12205">
    <property type="entry name" value="GIT1_C"/>
    <property type="match status" value="1"/>
</dbReference>
<dbReference type="InterPro" id="IPR022018">
    <property type="entry name" value="GIT1_C"/>
</dbReference>
<feature type="domain" description="GIT Spa2 homology (SHD)" evidence="4">
    <location>
        <begin position="84"/>
        <end position="114"/>
    </location>
</feature>
<name>A0ABR2X1N5_9FUNG</name>
<keyword evidence="6" id="KW-1185">Reference proteome</keyword>
<proteinExistence type="predicted"/>
<dbReference type="PANTHER" id="PTHR21601:SF0">
    <property type="entry name" value="PROTEIN SPA2-RELATED"/>
    <property type="match status" value="1"/>
</dbReference>
<dbReference type="InterPro" id="IPR013724">
    <property type="entry name" value="GIT_SHD"/>
</dbReference>
<evidence type="ECO:0000256" key="3">
    <source>
        <dbReference type="SAM" id="MobiDB-lite"/>
    </source>
</evidence>
<comment type="caution">
    <text evidence="5">The sequence shown here is derived from an EMBL/GenBank/DDBJ whole genome shotgun (WGS) entry which is preliminary data.</text>
</comment>
<feature type="region of interest" description="Disordered" evidence="3">
    <location>
        <begin position="210"/>
        <end position="275"/>
    </location>
</feature>
<feature type="coiled-coil region" evidence="2">
    <location>
        <begin position="450"/>
        <end position="477"/>
    </location>
</feature>
<dbReference type="Gene3D" id="1.20.120.330">
    <property type="entry name" value="Nucleotidyltransferases domain 2"/>
    <property type="match status" value="1"/>
</dbReference>
<feature type="compositionally biased region" description="Basic and acidic residues" evidence="3">
    <location>
        <begin position="118"/>
        <end position="128"/>
    </location>
</feature>
<feature type="region of interest" description="Disordered" evidence="3">
    <location>
        <begin position="118"/>
        <end position="164"/>
    </location>
</feature>
<dbReference type="Pfam" id="PF08518">
    <property type="entry name" value="GIT_SHD"/>
    <property type="match status" value="2"/>
</dbReference>
<dbReference type="Pfam" id="PF23742">
    <property type="entry name" value="VBS_C3G9"/>
    <property type="match status" value="1"/>
</dbReference>
<evidence type="ECO:0000256" key="2">
    <source>
        <dbReference type="SAM" id="Coils"/>
    </source>
</evidence>
<reference evidence="5 6" key="1">
    <citation type="submission" date="2023-04" db="EMBL/GenBank/DDBJ databases">
        <title>Genome of Basidiobolus ranarum AG-B5.</title>
        <authorList>
            <person name="Stajich J.E."/>
            <person name="Carter-House D."/>
            <person name="Gryganskyi A."/>
        </authorList>
    </citation>
    <scope>NUCLEOTIDE SEQUENCE [LARGE SCALE GENOMIC DNA]</scope>
    <source>
        <strain evidence="5 6">AG-B5</strain>
    </source>
</reference>
<feature type="compositionally biased region" description="Basic and acidic residues" evidence="3">
    <location>
        <begin position="210"/>
        <end position="219"/>
    </location>
</feature>
<feature type="compositionally biased region" description="Basic and acidic residues" evidence="3">
    <location>
        <begin position="532"/>
        <end position="548"/>
    </location>
</feature>
<feature type="region of interest" description="Disordered" evidence="3">
    <location>
        <begin position="531"/>
        <end position="550"/>
    </location>
</feature>
<protein>
    <submittedName>
        <fullName evidence="5">Component of the polarisome</fullName>
    </submittedName>
</protein>
<dbReference type="PANTHER" id="PTHR21601">
    <property type="entry name" value="SPA2 PROTEIN"/>
    <property type="match status" value="1"/>
</dbReference>
<keyword evidence="2" id="KW-0175">Coiled coil</keyword>
<keyword evidence="1" id="KW-0677">Repeat</keyword>
<feature type="coiled-coil region" evidence="2">
    <location>
        <begin position="338"/>
        <end position="386"/>
    </location>
</feature>
<dbReference type="InterPro" id="IPR039892">
    <property type="entry name" value="Spa2/Sph1"/>
</dbReference>
<evidence type="ECO:0000259" key="4">
    <source>
        <dbReference type="SMART" id="SM00555"/>
    </source>
</evidence>
<evidence type="ECO:0000313" key="6">
    <source>
        <dbReference type="Proteomes" id="UP001479436"/>
    </source>
</evidence>
<dbReference type="EMBL" id="JASJQH010000069">
    <property type="protein sequence ID" value="KAK9767576.1"/>
    <property type="molecule type" value="Genomic_DNA"/>
</dbReference>
<dbReference type="InterPro" id="IPR056439">
    <property type="entry name" value="VBS_C3G9"/>
</dbReference>
<evidence type="ECO:0000313" key="5">
    <source>
        <dbReference type="EMBL" id="KAK9767576.1"/>
    </source>
</evidence>
<sequence>MAADLAITHHEGLRTYLSSYLQREQAGISEQRKSAREKLTKLSRQQFQELSTDVYDELTRRMLNSSQAPFLPVSDDFHPKRNQARQKLATLSKTRFKDLASDVFCELERRYPELKEQRIKENMVEKPRSLNSQPTSSIPPYANDSIYSSKSDGDIRDTARNKDAMPTDVSKSVILKSSSKGEDNLPNYDLLVNFDSLDNLMADLGHMIGENKEARDPPKPKINSPNSTKKLPSKEEHPIQNGALKHSNSGSEEETEALRKDSAELSHVSSQPNASAAESIIVKQLQDELEKQKSLNQQQDLILTKLQRDHEHLLKDYKSQLEVSNSIKSEMSTLLSEIESVSKKNEELILRHEQTQAKLKHTTDERTKIQQKLDETKSELRRLKATSAYIRTAPKTHINDNSLMKPHSHGVIEVEKVTSYQVAVDDLLCAARSDTPTGVLMAMKSIVITCKALTESVEKHEQRIEVAEGDNRRENINTLMSRISTNLSNLMAAAKNHATGFGVSPVSLLDAAANNLTVVIVDLVRQLKIKKSRTERPSNPDESGHSDDDVTLSTVLSNLSTRDTSPSSGKQSILEVNELKQYLERQTDSIVQAIQALLQIIRSSQFGQELTATIENINTIVQDLVNISRHSFTNSTSGMPYRHRAEAILSDLESSNSKMFKLQSDLTKGTDDAQASSSPNHKILKQKLASASFEIAKYTKELVGLIE</sequence>
<dbReference type="Proteomes" id="UP001479436">
    <property type="component" value="Unassembled WGS sequence"/>
</dbReference>
<organism evidence="5 6">
    <name type="scientific">Basidiobolus ranarum</name>
    <dbReference type="NCBI Taxonomy" id="34480"/>
    <lineage>
        <taxon>Eukaryota</taxon>
        <taxon>Fungi</taxon>
        <taxon>Fungi incertae sedis</taxon>
        <taxon>Zoopagomycota</taxon>
        <taxon>Entomophthoromycotina</taxon>
        <taxon>Basidiobolomycetes</taxon>
        <taxon>Basidiobolales</taxon>
        <taxon>Basidiobolaceae</taxon>
        <taxon>Basidiobolus</taxon>
    </lineage>
</organism>
<feature type="compositionally biased region" description="Basic and acidic residues" evidence="3">
    <location>
        <begin position="151"/>
        <end position="164"/>
    </location>
</feature>
<gene>
    <name evidence="5" type="primary">SPA2</name>
    <name evidence="5" type="ORF">K7432_002547</name>
</gene>
<feature type="domain" description="GIT Spa2 homology (SHD)" evidence="4">
    <location>
        <begin position="35"/>
        <end position="65"/>
    </location>
</feature>